<accession>A0A1H8U0A6</accession>
<dbReference type="Proteomes" id="UP000198960">
    <property type="component" value="Unassembled WGS sequence"/>
</dbReference>
<name>A0A1H8U0A6_9ACTN</name>
<evidence type="ECO:0000313" key="3">
    <source>
        <dbReference type="Proteomes" id="UP000198960"/>
    </source>
</evidence>
<proteinExistence type="predicted"/>
<keyword evidence="3" id="KW-1185">Reference proteome</keyword>
<dbReference type="AlphaFoldDB" id="A0A1H8U0A6"/>
<sequence length="87" mass="9405">MSRPMQATVPTTAGSRGRHRLDRPSGVRAADLPGVGERLAQREAVVRPRNAFLRWLTTSAPAGRHTWSFLAGSGGRPRTAFAIILSL</sequence>
<reference evidence="3" key="1">
    <citation type="submission" date="2016-10" db="EMBL/GenBank/DDBJ databases">
        <authorList>
            <person name="Varghese N."/>
            <person name="Submissions S."/>
        </authorList>
    </citation>
    <scope>NUCLEOTIDE SEQUENCE [LARGE SCALE GENOMIC DNA]</scope>
    <source>
        <strain evidence="3">DSM 45413</strain>
    </source>
</reference>
<evidence type="ECO:0000256" key="1">
    <source>
        <dbReference type="SAM" id="MobiDB-lite"/>
    </source>
</evidence>
<organism evidence="2 3">
    <name type="scientific">Trujillonella endophytica</name>
    <dbReference type="NCBI Taxonomy" id="673521"/>
    <lineage>
        <taxon>Bacteria</taxon>
        <taxon>Bacillati</taxon>
        <taxon>Actinomycetota</taxon>
        <taxon>Actinomycetes</taxon>
        <taxon>Geodermatophilales</taxon>
        <taxon>Geodermatophilaceae</taxon>
        <taxon>Trujillonella</taxon>
    </lineage>
</organism>
<feature type="region of interest" description="Disordered" evidence="1">
    <location>
        <begin position="1"/>
        <end position="30"/>
    </location>
</feature>
<evidence type="ECO:0000313" key="2">
    <source>
        <dbReference type="EMBL" id="SEO96294.1"/>
    </source>
</evidence>
<dbReference type="RefSeq" id="WP_091943697.1">
    <property type="nucleotide sequence ID" value="NZ_FOEE01000007.1"/>
</dbReference>
<dbReference type="EMBL" id="FOEE01000007">
    <property type="protein sequence ID" value="SEO96294.1"/>
    <property type="molecule type" value="Genomic_DNA"/>
</dbReference>
<gene>
    <name evidence="2" type="ORF">SAMN05660991_02567</name>
</gene>
<protein>
    <submittedName>
        <fullName evidence="2">Uncharacterized protein</fullName>
    </submittedName>
</protein>
<dbReference type="OrthoDB" id="5197150at2"/>